<evidence type="ECO:0000256" key="9">
    <source>
        <dbReference type="ARBA" id="ARBA00022833"/>
    </source>
</evidence>
<dbReference type="InterPro" id="IPR035937">
    <property type="entry name" value="FPG_N"/>
</dbReference>
<dbReference type="SUPFAM" id="SSF81624">
    <property type="entry name" value="N-terminal domain of MutM-like DNA repair proteins"/>
    <property type="match status" value="1"/>
</dbReference>
<dbReference type="Pfam" id="PF06831">
    <property type="entry name" value="H2TH"/>
    <property type="match status" value="1"/>
</dbReference>
<sequence>MPELPEVENARQYLLRAGLVGSVLGAPDITWPKTVRRPSVGEFIEGIVGRRVEGIQRRGKYLISALDDGNNLILHLGMTGSLRITNATQPEQPMVRHTFPLDGGRRLDFSDPRKFGHLWLLADPADAMPTMGPEPLEPSFTADVLAGILNGRRAPIKALLLEQSVVAGLGNLYADEALYLSGIHPERIGQNLTDCQIRRLHASIVSALSHSVGEYARARDAHWPDPPVALSPWSIRRSKGDLCPRCGIEVQQLRVRGRSSWFCPNCQPPP</sequence>
<protein>
    <submittedName>
        <fullName evidence="19">Formamidopyrimidine-DNA glycosylase</fullName>
    </submittedName>
</protein>
<evidence type="ECO:0000256" key="2">
    <source>
        <dbReference type="ARBA" id="ARBA00001947"/>
    </source>
</evidence>
<dbReference type="SMART" id="SM00898">
    <property type="entry name" value="Fapy_DNA_glyco"/>
    <property type="match status" value="1"/>
</dbReference>
<dbReference type="Gene3D" id="1.10.8.50">
    <property type="match status" value="1"/>
</dbReference>
<proteinExistence type="inferred from homology"/>
<keyword evidence="8" id="KW-0378">Hydrolase</keyword>
<dbReference type="SUPFAM" id="SSF57716">
    <property type="entry name" value="Glucocorticoid receptor-like (DNA-binding domain)"/>
    <property type="match status" value="1"/>
</dbReference>
<dbReference type="Pfam" id="PF01149">
    <property type="entry name" value="Fapy_DNA_glyco"/>
    <property type="match status" value="1"/>
</dbReference>
<comment type="caution">
    <text evidence="19">The sequence shown here is derived from an EMBL/GenBank/DDBJ whole genome shotgun (WGS) entry which is preliminary data.</text>
</comment>
<accession>A0AA35VZL6</accession>
<dbReference type="EMBL" id="CASHTH010000389">
    <property type="protein sequence ID" value="CAI7999959.1"/>
    <property type="molecule type" value="Genomic_DNA"/>
</dbReference>
<dbReference type="PROSITE" id="PS51066">
    <property type="entry name" value="ZF_FPG_2"/>
    <property type="match status" value="1"/>
</dbReference>
<dbReference type="Proteomes" id="UP001174909">
    <property type="component" value="Unassembled WGS sequence"/>
</dbReference>
<dbReference type="GO" id="GO:0140078">
    <property type="term" value="F:class I DNA-(apurinic or apyrimidinic site) endonuclease activity"/>
    <property type="evidence" value="ECO:0007669"/>
    <property type="project" value="UniProtKB-EC"/>
</dbReference>
<dbReference type="AlphaFoldDB" id="A0AA35VZL6"/>
<keyword evidence="11" id="KW-0234">DNA repair</keyword>
<dbReference type="InterPro" id="IPR020629">
    <property type="entry name" value="FPG_Glyclase"/>
</dbReference>
<dbReference type="PANTHER" id="PTHR22993">
    <property type="entry name" value="FORMAMIDOPYRIMIDINE-DNA GLYCOSYLASE"/>
    <property type="match status" value="1"/>
</dbReference>
<evidence type="ECO:0000256" key="7">
    <source>
        <dbReference type="ARBA" id="ARBA00022771"/>
    </source>
</evidence>
<keyword evidence="7 16" id="KW-0863">Zinc-finger</keyword>
<dbReference type="GO" id="GO:0034039">
    <property type="term" value="F:8-oxo-7,8-dihydroguanine DNA N-glycosylase activity"/>
    <property type="evidence" value="ECO:0007669"/>
    <property type="project" value="TreeGrafter"/>
</dbReference>
<evidence type="ECO:0000256" key="6">
    <source>
        <dbReference type="ARBA" id="ARBA00022763"/>
    </source>
</evidence>
<dbReference type="PROSITE" id="PS51068">
    <property type="entry name" value="FPG_CAT"/>
    <property type="match status" value="1"/>
</dbReference>
<comment type="cofactor">
    <cofactor evidence="2">
        <name>Zn(2+)</name>
        <dbReference type="ChEBI" id="CHEBI:29105"/>
    </cofactor>
</comment>
<keyword evidence="10" id="KW-0238">DNA-binding</keyword>
<dbReference type="SUPFAM" id="SSF46946">
    <property type="entry name" value="S13-like H2TH domain"/>
    <property type="match status" value="1"/>
</dbReference>
<dbReference type="NCBIfam" id="TIGR00577">
    <property type="entry name" value="fpg"/>
    <property type="match status" value="1"/>
</dbReference>
<evidence type="ECO:0000259" key="17">
    <source>
        <dbReference type="PROSITE" id="PS51066"/>
    </source>
</evidence>
<feature type="domain" description="Formamidopyrimidine-DNA glycosylase catalytic" evidence="18">
    <location>
        <begin position="2"/>
        <end position="116"/>
    </location>
</feature>
<dbReference type="GO" id="GO:0008270">
    <property type="term" value="F:zinc ion binding"/>
    <property type="evidence" value="ECO:0007669"/>
    <property type="project" value="UniProtKB-KW"/>
</dbReference>
<gene>
    <name evidence="19" type="ORF">GBAR_LOCUS2817</name>
</gene>
<feature type="domain" description="FPG-type" evidence="17">
    <location>
        <begin position="234"/>
        <end position="268"/>
    </location>
</feature>
<keyword evidence="13" id="KW-0511">Multifunctional enzyme</keyword>
<evidence type="ECO:0000256" key="13">
    <source>
        <dbReference type="ARBA" id="ARBA00023268"/>
    </source>
</evidence>
<evidence type="ECO:0000259" key="18">
    <source>
        <dbReference type="PROSITE" id="PS51068"/>
    </source>
</evidence>
<comment type="catalytic activity">
    <reaction evidence="1">
        <text>Hydrolysis of DNA containing ring-opened 7-methylguanine residues, releasing 2,6-diamino-4-hydroxy-5-(N-methyl)formamidopyrimidine.</text>
        <dbReference type="EC" id="3.2.2.23"/>
    </reaction>
</comment>
<keyword evidence="12" id="KW-0456">Lyase</keyword>
<name>A0AA35VZL6_GEOBA</name>
<evidence type="ECO:0000256" key="1">
    <source>
        <dbReference type="ARBA" id="ARBA00001668"/>
    </source>
</evidence>
<dbReference type="InterPro" id="IPR012319">
    <property type="entry name" value="FPG_cat"/>
</dbReference>
<organism evidence="19 20">
    <name type="scientific">Geodia barretti</name>
    <name type="common">Barrett's horny sponge</name>
    <dbReference type="NCBI Taxonomy" id="519541"/>
    <lineage>
        <taxon>Eukaryota</taxon>
        <taxon>Metazoa</taxon>
        <taxon>Porifera</taxon>
        <taxon>Demospongiae</taxon>
        <taxon>Heteroscleromorpha</taxon>
        <taxon>Tetractinellida</taxon>
        <taxon>Astrophorina</taxon>
        <taxon>Geodiidae</taxon>
        <taxon>Geodia</taxon>
    </lineage>
</organism>
<comment type="subunit">
    <text evidence="4">Monomer.</text>
</comment>
<keyword evidence="6" id="KW-0227">DNA damage</keyword>
<evidence type="ECO:0000256" key="15">
    <source>
        <dbReference type="ARBA" id="ARBA00044632"/>
    </source>
</evidence>
<dbReference type="PROSITE" id="PS01242">
    <property type="entry name" value="ZF_FPG_1"/>
    <property type="match status" value="1"/>
</dbReference>
<keyword evidence="14" id="KW-0326">Glycosidase</keyword>
<evidence type="ECO:0000256" key="10">
    <source>
        <dbReference type="ARBA" id="ARBA00023125"/>
    </source>
</evidence>
<evidence type="ECO:0000256" key="12">
    <source>
        <dbReference type="ARBA" id="ARBA00023239"/>
    </source>
</evidence>
<dbReference type="InterPro" id="IPR010663">
    <property type="entry name" value="Znf_FPG/IleRS"/>
</dbReference>
<dbReference type="Gene3D" id="3.20.190.10">
    <property type="entry name" value="MutM-like, N-terminal"/>
    <property type="match status" value="1"/>
</dbReference>
<evidence type="ECO:0000256" key="16">
    <source>
        <dbReference type="PROSITE-ProRule" id="PRU00391"/>
    </source>
</evidence>
<dbReference type="GO" id="GO:0003684">
    <property type="term" value="F:damaged DNA binding"/>
    <property type="evidence" value="ECO:0007669"/>
    <property type="project" value="InterPro"/>
</dbReference>
<dbReference type="InterPro" id="IPR015886">
    <property type="entry name" value="H2TH_FPG"/>
</dbReference>
<keyword evidence="20" id="KW-1185">Reference proteome</keyword>
<evidence type="ECO:0000313" key="20">
    <source>
        <dbReference type="Proteomes" id="UP001174909"/>
    </source>
</evidence>
<dbReference type="SMART" id="SM01232">
    <property type="entry name" value="H2TH"/>
    <property type="match status" value="1"/>
</dbReference>
<comment type="similarity">
    <text evidence="3">Belongs to the FPG family.</text>
</comment>
<evidence type="ECO:0000256" key="4">
    <source>
        <dbReference type="ARBA" id="ARBA00011245"/>
    </source>
</evidence>
<evidence type="ECO:0000256" key="11">
    <source>
        <dbReference type="ARBA" id="ARBA00023204"/>
    </source>
</evidence>
<dbReference type="GO" id="GO:0006284">
    <property type="term" value="P:base-excision repair"/>
    <property type="evidence" value="ECO:0007669"/>
    <property type="project" value="InterPro"/>
</dbReference>
<dbReference type="InterPro" id="IPR015887">
    <property type="entry name" value="DNA_glyclase_Znf_dom_DNA_BS"/>
</dbReference>
<evidence type="ECO:0000256" key="3">
    <source>
        <dbReference type="ARBA" id="ARBA00009409"/>
    </source>
</evidence>
<comment type="catalytic activity">
    <reaction evidence="15">
        <text>2'-deoxyribonucleotide-(2'-deoxyribose 5'-phosphate)-2'-deoxyribonucleotide-DNA = a 3'-end 2'-deoxyribonucleotide-(2,3-dehydro-2,3-deoxyribose 5'-phosphate)-DNA + a 5'-end 5'-phospho-2'-deoxyribonucleoside-DNA + H(+)</text>
        <dbReference type="Rhea" id="RHEA:66592"/>
        <dbReference type="Rhea" id="RHEA-COMP:13180"/>
        <dbReference type="Rhea" id="RHEA-COMP:16897"/>
        <dbReference type="Rhea" id="RHEA-COMP:17067"/>
        <dbReference type="ChEBI" id="CHEBI:15378"/>
        <dbReference type="ChEBI" id="CHEBI:136412"/>
        <dbReference type="ChEBI" id="CHEBI:157695"/>
        <dbReference type="ChEBI" id="CHEBI:167181"/>
        <dbReference type="EC" id="4.2.99.18"/>
    </reaction>
</comment>
<dbReference type="CDD" id="cd08966">
    <property type="entry name" value="EcFpg-like_N"/>
    <property type="match status" value="1"/>
</dbReference>
<dbReference type="Pfam" id="PF06827">
    <property type="entry name" value="zf-FPG_IleRS"/>
    <property type="match status" value="1"/>
</dbReference>
<evidence type="ECO:0000256" key="14">
    <source>
        <dbReference type="ARBA" id="ARBA00023295"/>
    </source>
</evidence>
<evidence type="ECO:0000256" key="5">
    <source>
        <dbReference type="ARBA" id="ARBA00022723"/>
    </source>
</evidence>
<evidence type="ECO:0000256" key="8">
    <source>
        <dbReference type="ARBA" id="ARBA00022801"/>
    </source>
</evidence>
<reference evidence="19" key="1">
    <citation type="submission" date="2023-03" db="EMBL/GenBank/DDBJ databases">
        <authorList>
            <person name="Steffen K."/>
            <person name="Cardenas P."/>
        </authorList>
    </citation>
    <scope>NUCLEOTIDE SEQUENCE</scope>
</reference>
<keyword evidence="5" id="KW-0479">Metal-binding</keyword>
<keyword evidence="9" id="KW-0862">Zinc</keyword>
<dbReference type="InterPro" id="IPR010979">
    <property type="entry name" value="Ribosomal_uS13-like_H2TH"/>
</dbReference>
<evidence type="ECO:0000313" key="19">
    <source>
        <dbReference type="EMBL" id="CAI7999959.1"/>
    </source>
</evidence>
<dbReference type="PANTHER" id="PTHR22993:SF9">
    <property type="entry name" value="FORMAMIDOPYRIMIDINE-DNA GLYCOSYLASE"/>
    <property type="match status" value="1"/>
</dbReference>
<dbReference type="InterPro" id="IPR000214">
    <property type="entry name" value="Znf_DNA_glyclase/AP_lyase"/>
</dbReference>